<dbReference type="InterPro" id="IPR036770">
    <property type="entry name" value="Ankyrin_rpt-contain_sf"/>
</dbReference>
<dbReference type="PANTHER" id="PTHR24135:SF4">
    <property type="entry name" value="SH3 AND MULTIPLE ANKYRIN REPEAT DOMAINS PROTEIN 3"/>
    <property type="match status" value="1"/>
</dbReference>
<comment type="caution">
    <text evidence="3">The sequence shown here is derived from an EMBL/GenBank/DDBJ whole genome shotgun (WGS) entry which is preliminary data.</text>
</comment>
<dbReference type="PROSITE" id="PS50297">
    <property type="entry name" value="ANK_REP_REGION"/>
    <property type="match status" value="1"/>
</dbReference>
<reference evidence="3 4" key="1">
    <citation type="submission" date="2018-07" db="EMBL/GenBank/DDBJ databases">
        <title>A high quality draft genome assembly of the barn swallow (H. rustica rustica).</title>
        <authorList>
            <person name="Formenti G."/>
            <person name="Chiara M."/>
            <person name="Poveda L."/>
            <person name="Francoijs K.-J."/>
            <person name="Bonisoli-Alquati A."/>
            <person name="Canova L."/>
            <person name="Gianfranceschi L."/>
            <person name="Horner D.S."/>
            <person name="Saino N."/>
        </authorList>
    </citation>
    <scope>NUCLEOTIDE SEQUENCE [LARGE SCALE GENOMIC DNA]</scope>
    <source>
        <strain evidence="3">Chelidonia</strain>
        <tissue evidence="3">Blood</tissue>
    </source>
</reference>
<dbReference type="FunFam" id="1.25.40.20:FF:000048">
    <property type="entry name" value="SH3 and multiple ankyrin repeat domains protein 3"/>
    <property type="match status" value="1"/>
</dbReference>
<feature type="region of interest" description="Disordered" evidence="2">
    <location>
        <begin position="573"/>
        <end position="620"/>
    </location>
</feature>
<dbReference type="PANTHER" id="PTHR24135">
    <property type="entry name" value="SH3 AND MULTIPLE ANKYRIN REPEAT DOMAINS PROTEIN"/>
    <property type="match status" value="1"/>
</dbReference>
<dbReference type="GO" id="GO:0030160">
    <property type="term" value="F:synaptic receptor adaptor activity"/>
    <property type="evidence" value="ECO:0007669"/>
    <property type="project" value="TreeGrafter"/>
</dbReference>
<protein>
    <submittedName>
        <fullName evidence="3">Uncharacterized protein</fullName>
    </submittedName>
</protein>
<accession>A0A3M0LAS6</accession>
<feature type="compositionally biased region" description="Polar residues" evidence="2">
    <location>
        <begin position="591"/>
        <end position="602"/>
    </location>
</feature>
<dbReference type="Proteomes" id="UP000269221">
    <property type="component" value="Unassembled WGS sequence"/>
</dbReference>
<evidence type="ECO:0000256" key="1">
    <source>
        <dbReference type="PROSITE-ProRule" id="PRU00023"/>
    </source>
</evidence>
<dbReference type="PROSITE" id="PS50088">
    <property type="entry name" value="ANK_REPEAT"/>
    <property type="match status" value="1"/>
</dbReference>
<feature type="repeat" description="ANK" evidence="1">
    <location>
        <begin position="447"/>
        <end position="479"/>
    </location>
</feature>
<dbReference type="GO" id="GO:0035255">
    <property type="term" value="F:ionotropic glutamate receptor binding"/>
    <property type="evidence" value="ECO:0007669"/>
    <property type="project" value="TreeGrafter"/>
</dbReference>
<proteinExistence type="predicted"/>
<dbReference type="STRING" id="333673.A0A3M0LAS6"/>
<dbReference type="InterPro" id="IPR051569">
    <property type="entry name" value="SHANK"/>
</dbReference>
<keyword evidence="4" id="KW-1185">Reference proteome</keyword>
<dbReference type="OrthoDB" id="445896at2759"/>
<dbReference type="Pfam" id="PF12796">
    <property type="entry name" value="Ank_2"/>
    <property type="match status" value="1"/>
</dbReference>
<sequence>MVGGDPYCCELLLHDHARLGCVDENGWQEIHQVDGILGNGIGTGNGDPPGGTGSRLGNGNVLLEPVDGAGRRSTRWDGIPPPKGMGLALGMFSWSPWMEIHQVGRDPASGMGMFSWSPWMGLAGDPPGGTGSYLGNGIGQGNVLLVPVDGDPPGGTGSRLGNVLLEPVDGAGRRSTRWDGIPGNGIGQGNVLLEPVDGDPPGGTGSRLRNGIGQGNVLLVPVDGDPPGGMGSYHRNVLLVSMVGDPPGGMGSCLGNVLLVPVDGAGRRSTRWDGIPPPKGMGLAKGMFSWSPWMEIHQVGRDPALGMFSWCLWMGLAGDPPGGTGSRLGNVLLVSMDGAGRRSTRWDGILGNGSAPGMFSWCPWMGLAGDPPGGMGSMGMGSAPGMFSWCSRMDPPGGVGFTGMASDHGNVVRGWDHSVPEACRYGHVQHLEHLLFYGADMAAQNASGNTALHICALYNQESCARVLLFRGASKEIRNYNSQTAFQVAIIAGNFELAEIIKTHKESDVVPFRETPSYTKRRRLLGSGGLASPRLLQRSASDNNLKAESRASYSPVPSLRSLPPQLLAQMQEAASGMPASGMPASGMPASGDGSSAHSRSPSLQRVREEREAEAPSLRRSGRGRAGIRAGNVIPWIGEVWKELDGVGNGIPWIGEVWKELDGVGNAIPWIGEEWKELDGVGNAIPWIGEVRKELDGVGGGIPWIGGVWEGLDRGGNVIPWIGRMWKELDGVGNAIPWIGGVWKELELGMGSHGLGGV</sequence>
<dbReference type="SUPFAM" id="SSF48403">
    <property type="entry name" value="Ankyrin repeat"/>
    <property type="match status" value="1"/>
</dbReference>
<organism evidence="3 4">
    <name type="scientific">Hirundo rustica rustica</name>
    <dbReference type="NCBI Taxonomy" id="333673"/>
    <lineage>
        <taxon>Eukaryota</taxon>
        <taxon>Metazoa</taxon>
        <taxon>Chordata</taxon>
        <taxon>Craniata</taxon>
        <taxon>Vertebrata</taxon>
        <taxon>Euteleostomi</taxon>
        <taxon>Archelosauria</taxon>
        <taxon>Archosauria</taxon>
        <taxon>Dinosauria</taxon>
        <taxon>Saurischia</taxon>
        <taxon>Theropoda</taxon>
        <taxon>Coelurosauria</taxon>
        <taxon>Aves</taxon>
        <taxon>Neognathae</taxon>
        <taxon>Neoaves</taxon>
        <taxon>Telluraves</taxon>
        <taxon>Australaves</taxon>
        <taxon>Passeriformes</taxon>
        <taxon>Sylvioidea</taxon>
        <taxon>Hirundinidae</taxon>
        <taxon>Hirundo</taxon>
    </lineage>
</organism>
<dbReference type="AlphaFoldDB" id="A0A3M0LAS6"/>
<evidence type="ECO:0000313" key="4">
    <source>
        <dbReference type="Proteomes" id="UP000269221"/>
    </source>
</evidence>
<keyword evidence="1" id="KW-0040">ANK repeat</keyword>
<dbReference type="GO" id="GO:0045211">
    <property type="term" value="C:postsynaptic membrane"/>
    <property type="evidence" value="ECO:0007669"/>
    <property type="project" value="TreeGrafter"/>
</dbReference>
<dbReference type="InterPro" id="IPR002110">
    <property type="entry name" value="Ankyrin_rpt"/>
</dbReference>
<dbReference type="GO" id="GO:0014069">
    <property type="term" value="C:postsynaptic density"/>
    <property type="evidence" value="ECO:0007669"/>
    <property type="project" value="TreeGrafter"/>
</dbReference>
<evidence type="ECO:0000256" key="2">
    <source>
        <dbReference type="SAM" id="MobiDB-lite"/>
    </source>
</evidence>
<dbReference type="SMART" id="SM00248">
    <property type="entry name" value="ANK"/>
    <property type="match status" value="3"/>
</dbReference>
<dbReference type="GO" id="GO:0043197">
    <property type="term" value="C:dendritic spine"/>
    <property type="evidence" value="ECO:0007669"/>
    <property type="project" value="TreeGrafter"/>
</dbReference>
<feature type="region of interest" description="Disordered" evidence="2">
    <location>
        <begin position="534"/>
        <end position="558"/>
    </location>
</feature>
<dbReference type="Gene3D" id="1.25.40.20">
    <property type="entry name" value="Ankyrin repeat-containing domain"/>
    <property type="match status" value="1"/>
</dbReference>
<name>A0A3M0LAS6_HIRRU</name>
<evidence type="ECO:0000313" key="3">
    <source>
        <dbReference type="EMBL" id="RMC22508.1"/>
    </source>
</evidence>
<gene>
    <name evidence="3" type="ORF">DUI87_00508</name>
</gene>
<dbReference type="EMBL" id="QRBI01000089">
    <property type="protein sequence ID" value="RMC22508.1"/>
    <property type="molecule type" value="Genomic_DNA"/>
</dbReference>